<reference evidence="7" key="1">
    <citation type="submission" date="2018-01" db="EMBL/GenBank/DDBJ databases">
        <title>Draft Genome Sequence of the Radioresistant Bacterium Deinococcus aerius TR0125, Isolated from the Higher Atmosphere above Japan.</title>
        <authorList>
            <person name="Satoh K."/>
            <person name="Arai H."/>
            <person name="Sanzen T."/>
            <person name="Kawaguchi Y."/>
            <person name="Hayashi H."/>
            <person name="Yokobori S."/>
            <person name="Yamagishi A."/>
            <person name="Oono Y."/>
            <person name="Narumi I."/>
        </authorList>
    </citation>
    <scope>NUCLEOTIDE SEQUENCE [LARGE SCALE GENOMIC DNA]</scope>
    <source>
        <strain evidence="7">TR0125</strain>
    </source>
</reference>
<organism evidence="6 7">
    <name type="scientific">Deinococcus aerius</name>
    <dbReference type="NCBI Taxonomy" id="200253"/>
    <lineage>
        <taxon>Bacteria</taxon>
        <taxon>Thermotogati</taxon>
        <taxon>Deinococcota</taxon>
        <taxon>Deinococci</taxon>
        <taxon>Deinococcales</taxon>
        <taxon>Deinococcaceae</taxon>
        <taxon>Deinococcus</taxon>
    </lineage>
</organism>
<feature type="domain" description="Glycoside hydrolase family 38 central" evidence="5">
    <location>
        <begin position="268"/>
        <end position="347"/>
    </location>
</feature>
<dbReference type="InterPro" id="IPR000602">
    <property type="entry name" value="Glyco_hydro_38_N"/>
</dbReference>
<comment type="similarity">
    <text evidence="1">Belongs to the glycosyl hydrolase 38 family.</text>
</comment>
<dbReference type="Pfam" id="PF01074">
    <property type="entry name" value="Glyco_hydro_38N"/>
    <property type="match status" value="1"/>
</dbReference>
<name>A0A2I9CVZ7_9DEIO</name>
<dbReference type="InterPro" id="IPR041147">
    <property type="entry name" value="GH38_C"/>
</dbReference>
<dbReference type="InterPro" id="IPR027291">
    <property type="entry name" value="Glyco_hydro_38_N_sf"/>
</dbReference>
<dbReference type="InterPro" id="IPR011682">
    <property type="entry name" value="Glyco_hydro_38_C"/>
</dbReference>
<evidence type="ECO:0000259" key="5">
    <source>
        <dbReference type="SMART" id="SM00872"/>
    </source>
</evidence>
<dbReference type="RefSeq" id="WP_103129538.1">
    <property type="nucleotide sequence ID" value="NZ_BFAG01000007.1"/>
</dbReference>
<evidence type="ECO:0000313" key="6">
    <source>
        <dbReference type="EMBL" id="GBF06144.1"/>
    </source>
</evidence>
<evidence type="ECO:0000256" key="2">
    <source>
        <dbReference type="ARBA" id="ARBA00022723"/>
    </source>
</evidence>
<keyword evidence="7" id="KW-1185">Reference proteome</keyword>
<dbReference type="PANTHER" id="PTHR46017">
    <property type="entry name" value="ALPHA-MANNOSIDASE 2C1"/>
    <property type="match status" value="1"/>
</dbReference>
<dbReference type="AlphaFoldDB" id="A0A2I9CVZ7"/>
<sequence>MTTDVTHAVFHMIGNGHIDPVWLWNWPEGFQEIKATYRSALDRLSEHPDFIFTCSSAGHLAWIEANEPEMFAEIQARVREGRWALVGGWWVQPDCNLPGGESFVRQGLYGQRFFQSRFGRTADTGYNPDSFGHAGTLPQILLKSGLTRYTFMRPGPHEQALPGRLFWWEGPDGSRVLTFRIPYEYCTWGKDLEAHVRKCMTELGQPVDELMCFYGVGNHGGGPTRENLASIARMNGEEDLPELRFSDPSRYFDAVQGRRVPVWTDELQHHAVGCYAAHSGVKRWNRQAELALVRAEKLATLATAVTGLPYPGADLERAWKRVLFNQFHDILAGSSIESAYEDARHEYGEALATAQHVTNAAALRLSWRVSIPQREGSKPYVVFNPHAFPVRLPVEHETGGVPESFTVTDEGGRPIPAQRIRSEATVTGWRKRLTWLVDLPPLGYRTYTILPGAAPEFPAVEASDTHLENAAYRLDMDPQTGGIARLLDKRGEVDVFRDTAAVGLVLRDDSDTWSHGVFRYGDPVGRFADATCTLVERGPVRSTVRAVSRYGGSTLTQEFSLFADQPYVEVRVRVDWHERHRVLKLHFPAHLLAPQATFEAPYGVTTRPTDGSEEPGQRWVDLSGVFRPTGAVRGLTLVNDAKSSYDTLDTNIRLTVLRSPIIAHHDPYVPSQDGDYRFLDQGEQTFTYWLYPHEGTWREAGVPRLAATLTERPVIIPETYHPGPLDPAGSFLSAEPENVQVTVLKRAEDGRGHVLRLVETHGQPTRAHLTLPFLGRELRTPLGAYEIKTLLIPDGDGPVLTLNLTELETLGEA</sequence>
<evidence type="ECO:0000256" key="3">
    <source>
        <dbReference type="ARBA" id="ARBA00022801"/>
    </source>
</evidence>
<dbReference type="SUPFAM" id="SSF88688">
    <property type="entry name" value="Families 57/38 glycoside transferase middle domain"/>
    <property type="match status" value="1"/>
</dbReference>
<dbReference type="CDD" id="cd10789">
    <property type="entry name" value="GH38N_AMII_ER_cytosolic"/>
    <property type="match status" value="1"/>
</dbReference>
<accession>A0A2I9CVZ7</accession>
<dbReference type="GO" id="GO:0006013">
    <property type="term" value="P:mannose metabolic process"/>
    <property type="evidence" value="ECO:0007669"/>
    <property type="project" value="InterPro"/>
</dbReference>
<proteinExistence type="inferred from homology"/>
<dbReference type="Proteomes" id="UP000236569">
    <property type="component" value="Unassembled WGS sequence"/>
</dbReference>
<dbReference type="SUPFAM" id="SSF74650">
    <property type="entry name" value="Galactose mutarotase-like"/>
    <property type="match status" value="1"/>
</dbReference>
<dbReference type="Gene3D" id="2.60.40.1180">
    <property type="entry name" value="Golgi alpha-mannosidase II"/>
    <property type="match status" value="1"/>
</dbReference>
<dbReference type="FunFam" id="1.20.1270.50:FF:000004">
    <property type="entry name" value="alpha-mannosidase 2C1 isoform X1"/>
    <property type="match status" value="1"/>
</dbReference>
<dbReference type="SUPFAM" id="SSF88713">
    <property type="entry name" value="Glycoside hydrolase/deacetylase"/>
    <property type="match status" value="1"/>
</dbReference>
<dbReference type="InterPro" id="IPR011330">
    <property type="entry name" value="Glyco_hydro/deAcase_b/a-brl"/>
</dbReference>
<dbReference type="InterPro" id="IPR028995">
    <property type="entry name" value="Glyco_hydro_57/38_cen_sf"/>
</dbReference>
<evidence type="ECO:0000313" key="7">
    <source>
        <dbReference type="Proteomes" id="UP000236569"/>
    </source>
</evidence>
<evidence type="ECO:0000256" key="4">
    <source>
        <dbReference type="ARBA" id="ARBA00023295"/>
    </source>
</evidence>
<dbReference type="InterPro" id="IPR013780">
    <property type="entry name" value="Glyco_hydro_b"/>
</dbReference>
<dbReference type="InterPro" id="IPR011013">
    <property type="entry name" value="Gal_mutarotase_sf_dom"/>
</dbReference>
<dbReference type="SMART" id="SM00872">
    <property type="entry name" value="Alpha-mann_mid"/>
    <property type="match status" value="1"/>
</dbReference>
<dbReference type="EMBL" id="BFAG01000007">
    <property type="protein sequence ID" value="GBF06144.1"/>
    <property type="molecule type" value="Genomic_DNA"/>
</dbReference>
<dbReference type="Pfam" id="PF17677">
    <property type="entry name" value="Glyco_hydro38C2"/>
    <property type="match status" value="1"/>
</dbReference>
<dbReference type="Gene3D" id="1.20.1270.50">
    <property type="entry name" value="Glycoside hydrolase family 38, central domain"/>
    <property type="match status" value="1"/>
</dbReference>
<dbReference type="GO" id="GO:0004559">
    <property type="term" value="F:alpha-mannosidase activity"/>
    <property type="evidence" value="ECO:0007669"/>
    <property type="project" value="InterPro"/>
</dbReference>
<dbReference type="GO" id="GO:0046872">
    <property type="term" value="F:metal ion binding"/>
    <property type="evidence" value="ECO:0007669"/>
    <property type="project" value="UniProtKB-KW"/>
</dbReference>
<dbReference type="Gene3D" id="2.70.98.30">
    <property type="entry name" value="Golgi alpha-mannosidase II, domain 4"/>
    <property type="match status" value="1"/>
</dbReference>
<protein>
    <submittedName>
        <fullName evidence="6">Alpha-mannosidase</fullName>
    </submittedName>
</protein>
<dbReference type="GO" id="GO:0009313">
    <property type="term" value="P:oligosaccharide catabolic process"/>
    <property type="evidence" value="ECO:0007669"/>
    <property type="project" value="TreeGrafter"/>
</dbReference>
<dbReference type="InterPro" id="IPR037094">
    <property type="entry name" value="Glyco_hydro_38_cen_sf"/>
</dbReference>
<evidence type="ECO:0000256" key="1">
    <source>
        <dbReference type="ARBA" id="ARBA00009792"/>
    </source>
</evidence>
<comment type="caution">
    <text evidence="6">The sequence shown here is derived from an EMBL/GenBank/DDBJ whole genome shotgun (WGS) entry which is preliminary data.</text>
</comment>
<dbReference type="InterPro" id="IPR015341">
    <property type="entry name" value="Glyco_hydro_38_cen"/>
</dbReference>
<dbReference type="PANTHER" id="PTHR46017:SF1">
    <property type="entry name" value="ALPHA-MANNOSIDASE 2C1"/>
    <property type="match status" value="1"/>
</dbReference>
<dbReference type="GO" id="GO:0030246">
    <property type="term" value="F:carbohydrate binding"/>
    <property type="evidence" value="ECO:0007669"/>
    <property type="project" value="InterPro"/>
</dbReference>
<keyword evidence="2" id="KW-0479">Metal-binding</keyword>
<keyword evidence="4" id="KW-0326">Glycosidase</keyword>
<dbReference type="Gene3D" id="3.20.110.10">
    <property type="entry name" value="Glycoside hydrolase 38, N terminal domain"/>
    <property type="match status" value="1"/>
</dbReference>
<gene>
    <name evidence="6" type="ORF">DAERI_070142</name>
</gene>
<dbReference type="Pfam" id="PF09261">
    <property type="entry name" value="Alpha-mann_mid"/>
    <property type="match status" value="1"/>
</dbReference>
<dbReference type="OrthoDB" id="9772207at2"/>
<dbReference type="Pfam" id="PF07748">
    <property type="entry name" value="Glyco_hydro_38C"/>
    <property type="match status" value="1"/>
</dbReference>
<keyword evidence="3" id="KW-0378">Hydrolase</keyword>